<accession>A0ABV6XW15</accession>
<dbReference type="InterPro" id="IPR003959">
    <property type="entry name" value="ATPase_AAA_core"/>
</dbReference>
<feature type="domain" description="AAA+ ATPase" evidence="1">
    <location>
        <begin position="31"/>
        <end position="372"/>
    </location>
</feature>
<reference evidence="2 3" key="1">
    <citation type="submission" date="2024-06" db="EMBL/GenBank/DDBJ databases">
        <authorList>
            <person name="Lee S.D."/>
        </authorList>
    </citation>
    <scope>NUCLEOTIDE SEQUENCE [LARGE SCALE GENOMIC DNA]</scope>
    <source>
        <strain evidence="2 3">N1-10</strain>
    </source>
</reference>
<dbReference type="InterPro" id="IPR003593">
    <property type="entry name" value="AAA+_ATPase"/>
</dbReference>
<evidence type="ECO:0000313" key="3">
    <source>
        <dbReference type="Proteomes" id="UP001592581"/>
    </source>
</evidence>
<organism evidence="2 3">
    <name type="scientific">Streptacidiphilus jeojiensis</name>
    <dbReference type="NCBI Taxonomy" id="3229225"/>
    <lineage>
        <taxon>Bacteria</taxon>
        <taxon>Bacillati</taxon>
        <taxon>Actinomycetota</taxon>
        <taxon>Actinomycetes</taxon>
        <taxon>Kitasatosporales</taxon>
        <taxon>Streptomycetaceae</taxon>
        <taxon>Streptacidiphilus</taxon>
    </lineage>
</organism>
<keyword evidence="3" id="KW-1185">Reference proteome</keyword>
<proteinExistence type="predicted"/>
<name>A0ABV6XW15_9ACTN</name>
<comment type="caution">
    <text evidence="2">The sequence shown here is derived from an EMBL/GenBank/DDBJ whole genome shotgun (WGS) entry which is preliminary data.</text>
</comment>
<protein>
    <submittedName>
        <fullName evidence="2">AAA family ATPase</fullName>
    </submittedName>
</protein>
<dbReference type="InterPro" id="IPR038729">
    <property type="entry name" value="Rad50/SbcC_AAA"/>
</dbReference>
<dbReference type="PANTHER" id="PTHR43581">
    <property type="entry name" value="ATP/GTP PHOSPHATASE"/>
    <property type="match status" value="1"/>
</dbReference>
<dbReference type="Pfam" id="PF13304">
    <property type="entry name" value="AAA_21"/>
    <property type="match status" value="1"/>
</dbReference>
<dbReference type="InterPro" id="IPR027417">
    <property type="entry name" value="P-loop_NTPase"/>
</dbReference>
<dbReference type="EMBL" id="JBEUKS010000012">
    <property type="protein sequence ID" value="MFC1442467.1"/>
    <property type="molecule type" value="Genomic_DNA"/>
</dbReference>
<sequence>MYVSRVQIDGIRGFHGARSVDLVLTRPDGTHAGWTVLAGRNGSGKSTLLKALAIALCTPSVAYPLAPDLHAWPTATPSRIRLTMDADPDDIEFLLGGRPGSGRPADGAGHGEIRTECVWVDARSRSGKRPPQPVWNRRLTLRSTGGRGRKPVRVAIADPEWDSLTDGMFVGYGPFRRLARDGGQDAATFATLFDNDAALAEGVAWLVGEHHRSLEGRAGSAEIIDAVLALLGDGLLPDGFRVSRVDSQGLWVERGGREFALQEMSDGYRTAVAMVVNLVWDTLGPLHPAEPVVERKDGRVVVPRAGVVLIDEVDAHLHVTWQQRVGDWLRTHFPRIQFIVTTHSPYVCQAADPGGLIRLAAPDEDAAPEVVDDDLYSRVVYGSGDDAVLSELFGLESPYSAVAERARRRIGDLEGRVLNGAASEAELAEYEELSSKLNSSLSARVIEVSARLARR</sequence>
<dbReference type="RefSeq" id="WP_380567548.1">
    <property type="nucleotide sequence ID" value="NZ_JBEUKS010000012.1"/>
</dbReference>
<evidence type="ECO:0000259" key="1">
    <source>
        <dbReference type="SMART" id="SM00382"/>
    </source>
</evidence>
<dbReference type="InterPro" id="IPR051396">
    <property type="entry name" value="Bact_Antivir_Def_Nuclease"/>
</dbReference>
<dbReference type="PANTHER" id="PTHR43581:SF2">
    <property type="entry name" value="EXCINUCLEASE ATPASE SUBUNIT"/>
    <property type="match status" value="1"/>
</dbReference>
<evidence type="ECO:0000313" key="2">
    <source>
        <dbReference type="EMBL" id="MFC1442467.1"/>
    </source>
</evidence>
<gene>
    <name evidence="2" type="ORF">ABUW04_29865</name>
</gene>
<dbReference type="Gene3D" id="3.40.50.300">
    <property type="entry name" value="P-loop containing nucleotide triphosphate hydrolases"/>
    <property type="match status" value="2"/>
</dbReference>
<dbReference type="SMART" id="SM00382">
    <property type="entry name" value="AAA"/>
    <property type="match status" value="1"/>
</dbReference>
<dbReference type="Proteomes" id="UP001592581">
    <property type="component" value="Unassembled WGS sequence"/>
</dbReference>
<dbReference type="SUPFAM" id="SSF52540">
    <property type="entry name" value="P-loop containing nucleoside triphosphate hydrolases"/>
    <property type="match status" value="1"/>
</dbReference>
<dbReference type="Pfam" id="PF13476">
    <property type="entry name" value="AAA_23"/>
    <property type="match status" value="1"/>
</dbReference>